<dbReference type="InterPro" id="IPR005149">
    <property type="entry name" value="Tscrpt_reg_PadR_N"/>
</dbReference>
<dbReference type="Gene3D" id="1.10.10.10">
    <property type="entry name" value="Winged helix-like DNA-binding domain superfamily/Winged helix DNA-binding domain"/>
    <property type="match status" value="1"/>
</dbReference>
<evidence type="ECO:0000313" key="3">
    <source>
        <dbReference type="Proteomes" id="UP000463224"/>
    </source>
</evidence>
<dbReference type="Proteomes" id="UP000463224">
    <property type="component" value="Unassembled WGS sequence"/>
</dbReference>
<dbReference type="PANTHER" id="PTHR33169">
    <property type="entry name" value="PADR-FAMILY TRANSCRIPTIONAL REGULATOR"/>
    <property type="match status" value="1"/>
</dbReference>
<keyword evidence="3" id="KW-1185">Reference proteome</keyword>
<reference evidence="2 3" key="1">
    <citation type="submission" date="2019-12" db="EMBL/GenBank/DDBJ databases">
        <title>Nitratireductor arenosus sp. nov., Isolated from sea sand, Jeju island, South Korea.</title>
        <authorList>
            <person name="Kim W."/>
        </authorList>
    </citation>
    <scope>NUCLEOTIDE SEQUENCE [LARGE SCALE GENOMIC DNA]</scope>
    <source>
        <strain evidence="2 3">CAU 1489</strain>
    </source>
</reference>
<gene>
    <name evidence="2" type="ORF">GN330_02165</name>
</gene>
<dbReference type="InterPro" id="IPR052509">
    <property type="entry name" value="Metal_resp_DNA-bind_regulator"/>
</dbReference>
<feature type="domain" description="Transcription regulator PadR N-terminal" evidence="1">
    <location>
        <begin position="8"/>
        <end position="83"/>
    </location>
</feature>
<protein>
    <submittedName>
        <fullName evidence="2">PadR family transcriptional regulator</fullName>
    </submittedName>
</protein>
<dbReference type="PANTHER" id="PTHR33169:SF14">
    <property type="entry name" value="TRANSCRIPTIONAL REGULATOR RV3488"/>
    <property type="match status" value="1"/>
</dbReference>
<evidence type="ECO:0000259" key="1">
    <source>
        <dbReference type="Pfam" id="PF03551"/>
    </source>
</evidence>
<name>A0A844QDG5_9HYPH</name>
<proteinExistence type="predicted"/>
<accession>A0A844QDG5</accession>
<dbReference type="InterPro" id="IPR036390">
    <property type="entry name" value="WH_DNA-bd_sf"/>
</dbReference>
<dbReference type="InterPro" id="IPR036388">
    <property type="entry name" value="WH-like_DNA-bd_sf"/>
</dbReference>
<organism evidence="2 3">
    <name type="scientific">Nitratireductor arenosus</name>
    <dbReference type="NCBI Taxonomy" id="2682096"/>
    <lineage>
        <taxon>Bacteria</taxon>
        <taxon>Pseudomonadati</taxon>
        <taxon>Pseudomonadota</taxon>
        <taxon>Alphaproteobacteria</taxon>
        <taxon>Hyphomicrobiales</taxon>
        <taxon>Phyllobacteriaceae</taxon>
        <taxon>Nitratireductor</taxon>
    </lineage>
</organism>
<dbReference type="RefSeq" id="WP_156710970.1">
    <property type="nucleotide sequence ID" value="NZ_WPHG01000001.1"/>
</dbReference>
<comment type="caution">
    <text evidence="2">The sequence shown here is derived from an EMBL/GenBank/DDBJ whole genome shotgun (WGS) entry which is preliminary data.</text>
</comment>
<dbReference type="SUPFAM" id="SSF46785">
    <property type="entry name" value="Winged helix' DNA-binding domain"/>
    <property type="match status" value="1"/>
</dbReference>
<sequence length="172" mass="18844">MNVVRLLVLGAMREKGVLHGYAIRQVLEDWQVQMWTRLHSGSVYHSLQQMAKEGLISSQGHEPGHRGPGKALFSLTLSGEEEFLNLLRRALSSFDLVELSAGLALLDCLPEEGRALLVDTVSRLTENADRLIKLAAMAPPGTGAPRTHDLLVLWSENLKATAGSLQKILAEQ</sequence>
<dbReference type="Pfam" id="PF03551">
    <property type="entry name" value="PadR"/>
    <property type="match status" value="1"/>
</dbReference>
<dbReference type="AlphaFoldDB" id="A0A844QDG5"/>
<dbReference type="EMBL" id="WPHG01000001">
    <property type="protein sequence ID" value="MVA96060.1"/>
    <property type="molecule type" value="Genomic_DNA"/>
</dbReference>
<evidence type="ECO:0000313" key="2">
    <source>
        <dbReference type="EMBL" id="MVA96060.1"/>
    </source>
</evidence>